<dbReference type="STRING" id="930152.SAMN05216565_1235"/>
<dbReference type="InterPro" id="IPR025930">
    <property type="entry name" value="NETI"/>
</dbReference>
<proteinExistence type="predicted"/>
<evidence type="ECO:0000313" key="1">
    <source>
        <dbReference type="EMBL" id="SDP96797.1"/>
    </source>
</evidence>
<reference evidence="2" key="1">
    <citation type="submission" date="2016-10" db="EMBL/GenBank/DDBJ databases">
        <authorList>
            <person name="Varghese N."/>
            <person name="Submissions S."/>
        </authorList>
    </citation>
    <scope>NUCLEOTIDE SEQUENCE [LARGE SCALE GENOMIC DNA]</scope>
    <source>
        <strain evidence="2">IBRC-M10078</strain>
    </source>
</reference>
<dbReference type="AlphaFoldDB" id="A0A1H0X1G6"/>
<dbReference type="Proteomes" id="UP000199159">
    <property type="component" value="Unassembled WGS sequence"/>
</dbReference>
<organism evidence="1 2">
    <name type="scientific">Litchfieldia salsa</name>
    <dbReference type="NCBI Taxonomy" id="930152"/>
    <lineage>
        <taxon>Bacteria</taxon>
        <taxon>Bacillati</taxon>
        <taxon>Bacillota</taxon>
        <taxon>Bacilli</taxon>
        <taxon>Bacillales</taxon>
        <taxon>Bacillaceae</taxon>
        <taxon>Litchfieldia</taxon>
    </lineage>
</organism>
<sequence length="65" mass="7737">MSKNTKRKFEVEENETIDQCIERMRSEGYTPVRRMEEPIFQEVDRNGTVDIEPCGRKIIFEGKLE</sequence>
<keyword evidence="2" id="KW-1185">Reference proteome</keyword>
<dbReference type="OrthoDB" id="2354098at2"/>
<gene>
    <name evidence="1" type="ORF">SAMN05216565_1235</name>
</gene>
<accession>A0A1H0X1G6</accession>
<protein>
    <submittedName>
        <fullName evidence="1">NETI protein</fullName>
    </submittedName>
</protein>
<dbReference type="Pfam" id="PF14044">
    <property type="entry name" value="NETI"/>
    <property type="match status" value="1"/>
</dbReference>
<dbReference type="EMBL" id="FNJU01000023">
    <property type="protein sequence ID" value="SDP96797.1"/>
    <property type="molecule type" value="Genomic_DNA"/>
</dbReference>
<dbReference type="RefSeq" id="WP_090859797.1">
    <property type="nucleotide sequence ID" value="NZ_FNJU01000023.1"/>
</dbReference>
<name>A0A1H0X1G6_9BACI</name>
<evidence type="ECO:0000313" key="2">
    <source>
        <dbReference type="Proteomes" id="UP000199159"/>
    </source>
</evidence>